<feature type="region of interest" description="Disordered" evidence="2">
    <location>
        <begin position="328"/>
        <end position="350"/>
    </location>
</feature>
<comment type="caution">
    <text evidence="3">The sequence shown here is derived from an EMBL/GenBank/DDBJ whole genome shotgun (WGS) entry which is preliminary data.</text>
</comment>
<dbReference type="Proteomes" id="UP000781958">
    <property type="component" value="Unassembled WGS sequence"/>
</dbReference>
<reference evidence="3 4" key="1">
    <citation type="submission" date="2021-03" db="EMBL/GenBank/DDBJ databases">
        <title>Genomic Encyclopedia of Type Strains, Phase III (KMG-III): the genomes of soil and plant-associated and newly described type strains.</title>
        <authorList>
            <person name="Whitman W."/>
        </authorList>
    </citation>
    <scope>NUCLEOTIDE SEQUENCE [LARGE SCALE GENOMIC DNA]</scope>
    <source>
        <strain evidence="3 4">IMMIB AFH-6</strain>
    </source>
</reference>
<dbReference type="Gene3D" id="1.10.530.10">
    <property type="match status" value="1"/>
</dbReference>
<protein>
    <recommendedName>
        <fullName evidence="5">Phage-Barnase-EndoU-ColicinE5/D-RelE-like nuclease domain-containing protein</fullName>
    </recommendedName>
</protein>
<dbReference type="RefSeq" id="WP_209768992.1">
    <property type="nucleotide sequence ID" value="NZ_JAGINP010000017.1"/>
</dbReference>
<sequence length="843" mass="91839">MTMDLWATVARVGDQITDTATQVGRQIVAGKLADMELEAGQKLTELELKHRNDPQGFSSEWDGYKKGVIKGSPAFFASHLDTKLSRDGQTVFRRLSVEHLNRQQSDANTSMKARLALASDQIAAHAMGGNVDAMAGALGEYDQILQSATGLGFVTPDEAQLMRHHTESRGRSELTLFSVAKAYEAGGPDFARAMVHQEIVSNPTLALSAEERIRLQNRSDTMIGDLERTRAQKTAEAARQDAETYARRNADLTIRASRGALGRVEVEDAYQNGAGWLQPHDYTRLTLALDKVTEEAARQQLALQRVDRAGQTVAAPAPSFADRTIGAEWSPAGRDKNPASSATGPGQFTDGTWLEVMRKHAPQLAAGKTDEQVLALRDSGTPQERRALHARMVDAYGNENAAFLKANGVDRVGDGEKYLAHFAGPAGALAILQADPNTPVRDVLSADVIKANGGMKRGGKAFADWTAGELHAWAAEKMGVKPLDPTPATIAVHVPYLDPRNKDDRDAVDLHFGAIKAGLDQRSAPPAERQAVTLTAVQKYGFLPSDVAGDIRGKLRNGLPADKIEAARFVSSIEATAPQAARDLGTDDYTVAHMLNDQINAGVPADIAVQRVDAAMRQDPAERVRREAMFGDKKITEGNRSWLKKQGRDWFGTNTAVPDALAGEFEDLVKDRFLATGDIDVARKVAWNDLSKVWAETKIGGKRFARYAPEAMYANGRDSSWIEGQLYHDLEQAGTAAPIANLKGRVQLHADRTSGHEDRPSYQVLEQDDNGVWGPVRGKDGKPLLGPDGKPMRWRPDWNSSPAADEERRGIAQTVDRARVLRDFRDLKSEVPANSTAGLFNPR</sequence>
<organism evidence="3 4">
    <name type="scientific">Azospirillum rugosum</name>
    <dbReference type="NCBI Taxonomy" id="416170"/>
    <lineage>
        <taxon>Bacteria</taxon>
        <taxon>Pseudomonadati</taxon>
        <taxon>Pseudomonadota</taxon>
        <taxon>Alphaproteobacteria</taxon>
        <taxon>Rhodospirillales</taxon>
        <taxon>Azospirillaceae</taxon>
        <taxon>Azospirillum</taxon>
    </lineage>
</organism>
<evidence type="ECO:0000313" key="4">
    <source>
        <dbReference type="Proteomes" id="UP000781958"/>
    </source>
</evidence>
<evidence type="ECO:0000256" key="1">
    <source>
        <dbReference type="SAM" id="Coils"/>
    </source>
</evidence>
<dbReference type="EMBL" id="JAGINP010000017">
    <property type="protein sequence ID" value="MBP2294714.1"/>
    <property type="molecule type" value="Genomic_DNA"/>
</dbReference>
<evidence type="ECO:0008006" key="5">
    <source>
        <dbReference type="Google" id="ProtNLM"/>
    </source>
</evidence>
<keyword evidence="4" id="KW-1185">Reference proteome</keyword>
<gene>
    <name evidence="3" type="ORF">J2851_004504</name>
</gene>
<name>A0ABS4SQ76_9PROT</name>
<feature type="region of interest" description="Disordered" evidence="2">
    <location>
        <begin position="768"/>
        <end position="813"/>
    </location>
</feature>
<proteinExistence type="predicted"/>
<keyword evidence="1" id="KW-0175">Coiled coil</keyword>
<feature type="coiled-coil region" evidence="1">
    <location>
        <begin position="228"/>
        <end position="255"/>
    </location>
</feature>
<evidence type="ECO:0000313" key="3">
    <source>
        <dbReference type="EMBL" id="MBP2294714.1"/>
    </source>
</evidence>
<feature type="compositionally biased region" description="Polar residues" evidence="2">
    <location>
        <begin position="338"/>
        <end position="350"/>
    </location>
</feature>
<evidence type="ECO:0000256" key="2">
    <source>
        <dbReference type="SAM" id="MobiDB-lite"/>
    </source>
</evidence>
<accession>A0ABS4SQ76</accession>